<dbReference type="OrthoDB" id="2135488at2759"/>
<dbReference type="EMBL" id="KZ858948">
    <property type="protein sequence ID" value="RDW29005.1"/>
    <property type="molecule type" value="Genomic_DNA"/>
</dbReference>
<accession>A0A371CFE9</accession>
<dbReference type="VEuPathDB" id="FungiDB:YALI0_B20636g"/>
<dbReference type="InterPro" id="IPR006680">
    <property type="entry name" value="Amidohydro-rel"/>
</dbReference>
<dbReference type="InterPro" id="IPR052358">
    <property type="entry name" value="Aro_Compnd_Degr_Hydrolases"/>
</dbReference>
<gene>
    <name evidence="2" type="ORF">B0I71DRAFT_126684</name>
</gene>
<dbReference type="InterPro" id="IPR032466">
    <property type="entry name" value="Metal_Hydrolase"/>
</dbReference>
<reference evidence="2 3" key="1">
    <citation type="submission" date="2018-07" db="EMBL/GenBank/DDBJ databases">
        <title>Draft Genome Assemblies for Five Robust Yarrowia lipolytica Strains Exhibiting High Lipid Production and Pentose Sugar Utilization and Sugar Alcohol Secretion from Undetoxified Lignocellulosic Biomass Hydrolysates.</title>
        <authorList>
            <consortium name="DOE Joint Genome Institute"/>
            <person name="Walker C."/>
            <person name="Ryu S."/>
            <person name="Na H."/>
            <person name="Zane M."/>
            <person name="LaButti K."/>
            <person name="Lipzen A."/>
            <person name="Haridas S."/>
            <person name="Barry K."/>
            <person name="Grigoriev I.V."/>
            <person name="Quarterman J."/>
            <person name="Slininger P."/>
            <person name="Dien B."/>
            <person name="Trinh C.T."/>
        </authorList>
    </citation>
    <scope>NUCLEOTIDE SEQUENCE [LARGE SCALE GENOMIC DNA]</scope>
    <source>
        <strain evidence="2 3">YB392</strain>
    </source>
</reference>
<evidence type="ECO:0000313" key="3">
    <source>
        <dbReference type="Proteomes" id="UP000256601"/>
    </source>
</evidence>
<evidence type="ECO:0000313" key="2">
    <source>
        <dbReference type="EMBL" id="RDW29005.1"/>
    </source>
</evidence>
<name>A0A371CFE9_YARLL</name>
<dbReference type="Proteomes" id="UP000256601">
    <property type="component" value="Unassembled WGS sequence"/>
</dbReference>
<dbReference type="PANTHER" id="PTHR35563:SF2">
    <property type="entry name" value="BARREL METAL-DEPENDENT HYDROLASE, PUTATIVE (AFU_ORTHOLOGUE AFUA_1G16240)-RELATED"/>
    <property type="match status" value="1"/>
</dbReference>
<dbReference type="SUPFAM" id="SSF51556">
    <property type="entry name" value="Metallo-dependent hydrolases"/>
    <property type="match status" value="1"/>
</dbReference>
<sequence>MLSPNSWDTHVHLFDPINYPFAGRRTYTTDQALLPGLEAHSRYLCGGMIGNNVLVQPSPYGTDNSLIIDTLRGHSDRQNGYKLRGVVVIDPDNTSVELLQEWWELGIRGVRVNVVSTGQLDVEYVSKTLVKTAALVGPLGYFIQAYIPPNYWDSLFDVIGNLPVTVIADHLGGMKSPGDTGFESLIKLTAKNVLIRVSGFYRLSEQGPGYSDLEEVVQFFASESPNKLIWASDWPHTGGGKQRLLLNPGDVEPFRVIDNHAILQNLRSWVDERTWTNMMETLPDRIYN</sequence>
<dbReference type="GO" id="GO:0016787">
    <property type="term" value="F:hydrolase activity"/>
    <property type="evidence" value="ECO:0007669"/>
    <property type="project" value="InterPro"/>
</dbReference>
<dbReference type="Pfam" id="PF04909">
    <property type="entry name" value="Amidohydro_2"/>
    <property type="match status" value="1"/>
</dbReference>
<proteinExistence type="predicted"/>
<evidence type="ECO:0000259" key="1">
    <source>
        <dbReference type="Pfam" id="PF04909"/>
    </source>
</evidence>
<dbReference type="AlphaFoldDB" id="A0A371CFE9"/>
<organism evidence="2 3">
    <name type="scientific">Yarrowia lipolytica</name>
    <name type="common">Candida lipolytica</name>
    <dbReference type="NCBI Taxonomy" id="4952"/>
    <lineage>
        <taxon>Eukaryota</taxon>
        <taxon>Fungi</taxon>
        <taxon>Dikarya</taxon>
        <taxon>Ascomycota</taxon>
        <taxon>Saccharomycotina</taxon>
        <taxon>Dipodascomycetes</taxon>
        <taxon>Dipodascales</taxon>
        <taxon>Dipodascales incertae sedis</taxon>
        <taxon>Yarrowia</taxon>
    </lineage>
</organism>
<protein>
    <recommendedName>
        <fullName evidence="1">Amidohydrolase-related domain-containing protein</fullName>
    </recommendedName>
</protein>
<dbReference type="VEuPathDB" id="FungiDB:YALI1_B26984g"/>
<dbReference type="PANTHER" id="PTHR35563">
    <property type="entry name" value="BARREL METAL-DEPENDENT HYDROLASE, PUTATIVE (AFU_ORTHOLOGUE AFUA_1G16240)-RELATED"/>
    <property type="match status" value="1"/>
</dbReference>
<feature type="domain" description="Amidohydrolase-related" evidence="1">
    <location>
        <begin position="7"/>
        <end position="238"/>
    </location>
</feature>
<dbReference type="Gene3D" id="3.20.20.140">
    <property type="entry name" value="Metal-dependent hydrolases"/>
    <property type="match status" value="1"/>
</dbReference>